<dbReference type="EMBL" id="CP019791">
    <property type="protein sequence ID" value="AQT68531.1"/>
    <property type="molecule type" value="Genomic_DNA"/>
</dbReference>
<dbReference type="GO" id="GO:0046872">
    <property type="term" value="F:metal ion binding"/>
    <property type="evidence" value="ECO:0007669"/>
    <property type="project" value="UniProtKB-KW"/>
</dbReference>
<reference evidence="6" key="1">
    <citation type="submission" date="2017-02" db="EMBL/GenBank/DDBJ databases">
        <title>Comparative genomics and description of representatives of a novel lineage of planctomycetes thriving in anoxic sediments.</title>
        <authorList>
            <person name="Spring S."/>
            <person name="Bunk B."/>
            <person name="Sproer C."/>
        </authorList>
    </citation>
    <scope>NUCLEOTIDE SEQUENCE [LARGE SCALE GENOMIC DNA]</scope>
    <source>
        <strain evidence="6">ST-NAGAB-D1</strain>
    </source>
</reference>
<dbReference type="InterPro" id="IPR020550">
    <property type="entry name" value="Inositol_monophosphatase_CS"/>
</dbReference>
<feature type="binding site" evidence="4">
    <location>
        <position position="214"/>
    </location>
    <ligand>
        <name>Mg(2+)</name>
        <dbReference type="ChEBI" id="CHEBI:18420"/>
        <label>1</label>
        <note>catalytic</note>
    </ligand>
</feature>
<comment type="cofactor">
    <cofactor evidence="4">
        <name>Mg(2+)</name>
        <dbReference type="ChEBI" id="CHEBI:18420"/>
    </cofactor>
</comment>
<dbReference type="Gene3D" id="3.30.540.10">
    <property type="entry name" value="Fructose-1,6-Bisphosphatase, subunit A, domain 1"/>
    <property type="match status" value="1"/>
</dbReference>
<organism evidence="5 6">
    <name type="scientific">Anaerohalosphaera lusitana</name>
    <dbReference type="NCBI Taxonomy" id="1936003"/>
    <lineage>
        <taxon>Bacteria</taxon>
        <taxon>Pseudomonadati</taxon>
        <taxon>Planctomycetota</taxon>
        <taxon>Phycisphaerae</taxon>
        <taxon>Sedimentisphaerales</taxon>
        <taxon>Anaerohalosphaeraceae</taxon>
        <taxon>Anaerohalosphaera</taxon>
    </lineage>
</organism>
<dbReference type="PANTHER" id="PTHR20854:SF4">
    <property type="entry name" value="INOSITOL-1-MONOPHOSPHATASE-RELATED"/>
    <property type="match status" value="1"/>
</dbReference>
<dbReference type="GO" id="GO:0006020">
    <property type="term" value="P:inositol metabolic process"/>
    <property type="evidence" value="ECO:0007669"/>
    <property type="project" value="TreeGrafter"/>
</dbReference>
<protein>
    <submittedName>
        <fullName evidence="5">Inositol-1-monophosphatase</fullName>
        <ecNumber evidence="5">3.1.3.25</ecNumber>
    </submittedName>
</protein>
<dbReference type="SUPFAM" id="SSF56655">
    <property type="entry name" value="Carbohydrate phosphatase"/>
    <property type="match status" value="1"/>
</dbReference>
<dbReference type="GO" id="GO:0046854">
    <property type="term" value="P:phosphatidylinositol phosphate biosynthetic process"/>
    <property type="evidence" value="ECO:0007669"/>
    <property type="project" value="InterPro"/>
</dbReference>
<keyword evidence="6" id="KW-1185">Reference proteome</keyword>
<feature type="binding site" evidence="4">
    <location>
        <position position="94"/>
    </location>
    <ligand>
        <name>Mg(2+)</name>
        <dbReference type="ChEBI" id="CHEBI:18420"/>
        <label>1</label>
        <note>catalytic</note>
    </ligand>
</feature>
<proteinExistence type="predicted"/>
<gene>
    <name evidence="5" type="primary">suhB_1</name>
    <name evidence="5" type="ORF">STSP2_01696</name>
</gene>
<dbReference type="OrthoDB" id="9772456at2"/>
<dbReference type="AlphaFoldDB" id="A0A1U9NKS1"/>
<dbReference type="GO" id="GO:0008934">
    <property type="term" value="F:inositol monophosphate 1-phosphatase activity"/>
    <property type="evidence" value="ECO:0007669"/>
    <property type="project" value="TreeGrafter"/>
</dbReference>
<dbReference type="KEGG" id="alus:STSP2_01696"/>
<keyword evidence="1 4" id="KW-0479">Metal-binding</keyword>
<dbReference type="PRINTS" id="PR00377">
    <property type="entry name" value="IMPHPHTASES"/>
</dbReference>
<evidence type="ECO:0000256" key="1">
    <source>
        <dbReference type="ARBA" id="ARBA00022723"/>
    </source>
</evidence>
<evidence type="ECO:0000256" key="2">
    <source>
        <dbReference type="ARBA" id="ARBA00022801"/>
    </source>
</evidence>
<accession>A0A1U9NKS1</accession>
<dbReference type="STRING" id="1936003.STSP2_01696"/>
<evidence type="ECO:0000313" key="6">
    <source>
        <dbReference type="Proteomes" id="UP000189674"/>
    </source>
</evidence>
<keyword evidence="2 5" id="KW-0378">Hydrolase</keyword>
<feature type="binding site" evidence="4">
    <location>
        <position position="95"/>
    </location>
    <ligand>
        <name>Mg(2+)</name>
        <dbReference type="ChEBI" id="CHEBI:18420"/>
        <label>1</label>
        <note>catalytic</note>
    </ligand>
</feature>
<keyword evidence="3 4" id="KW-0460">Magnesium</keyword>
<dbReference type="PROSITE" id="PS00630">
    <property type="entry name" value="IMP_2"/>
    <property type="match status" value="1"/>
</dbReference>
<dbReference type="PANTHER" id="PTHR20854">
    <property type="entry name" value="INOSITOL MONOPHOSPHATASE"/>
    <property type="match status" value="1"/>
</dbReference>
<dbReference type="Proteomes" id="UP000189674">
    <property type="component" value="Chromosome"/>
</dbReference>
<feature type="binding site" evidence="4">
    <location>
        <position position="69"/>
    </location>
    <ligand>
        <name>Mg(2+)</name>
        <dbReference type="ChEBI" id="CHEBI:18420"/>
        <label>1</label>
        <note>catalytic</note>
    </ligand>
</feature>
<dbReference type="EC" id="3.1.3.25" evidence="5"/>
<dbReference type="Pfam" id="PF00459">
    <property type="entry name" value="Inositol_P"/>
    <property type="match status" value="1"/>
</dbReference>
<dbReference type="InterPro" id="IPR000760">
    <property type="entry name" value="Inositol_monophosphatase-like"/>
</dbReference>
<dbReference type="InterPro" id="IPR020583">
    <property type="entry name" value="Inositol_monoP_metal-BS"/>
</dbReference>
<evidence type="ECO:0000313" key="5">
    <source>
        <dbReference type="EMBL" id="AQT68531.1"/>
    </source>
</evidence>
<dbReference type="PROSITE" id="PS00629">
    <property type="entry name" value="IMP_1"/>
    <property type="match status" value="1"/>
</dbReference>
<dbReference type="Gene3D" id="3.40.190.80">
    <property type="match status" value="1"/>
</dbReference>
<evidence type="ECO:0000256" key="3">
    <source>
        <dbReference type="ARBA" id="ARBA00022842"/>
    </source>
</evidence>
<name>A0A1U9NKS1_9BACT</name>
<evidence type="ECO:0000256" key="4">
    <source>
        <dbReference type="PIRSR" id="PIRSR600760-2"/>
    </source>
</evidence>
<dbReference type="GO" id="GO:0007165">
    <property type="term" value="P:signal transduction"/>
    <property type="evidence" value="ECO:0007669"/>
    <property type="project" value="TreeGrafter"/>
</dbReference>
<feature type="binding site" evidence="4">
    <location>
        <position position="92"/>
    </location>
    <ligand>
        <name>Mg(2+)</name>
        <dbReference type="ChEBI" id="CHEBI:18420"/>
        <label>1</label>
        <note>catalytic</note>
    </ligand>
</feature>
<dbReference type="RefSeq" id="WP_146661604.1">
    <property type="nucleotide sequence ID" value="NZ_CP019791.1"/>
</dbReference>
<sequence>MEHAYLSRLLEVATVAARLAGQRAMEEIKYTKTSIKNENEIVTSADPLCQRIIIDRIQETFPDHGFIAEEGDDGSMLFLAPRTREPIWWVIDPIDGTANFSHGILHFTVSVAAMHNGEPVVGAVFEPSTDSMFTAVKDDYAQLNYSRIGVSSEKMSSFTSVAIDSHFPDSALSSINELMQNTRFRALGSAALNLSYVANGGLVAALASTAKIWDIAAAALIVECAGGKVTTLAGEPLFPMDLDKYEPAEVSILASNGKVHKEIVDMFSD</sequence>